<gene>
    <name evidence="1" type="ORF">FCC1311_039232</name>
</gene>
<keyword evidence="2" id="KW-1185">Reference proteome</keyword>
<organism evidence="1 2">
    <name type="scientific">Hondaea fermentalgiana</name>
    <dbReference type="NCBI Taxonomy" id="2315210"/>
    <lineage>
        <taxon>Eukaryota</taxon>
        <taxon>Sar</taxon>
        <taxon>Stramenopiles</taxon>
        <taxon>Bigyra</taxon>
        <taxon>Labyrinthulomycetes</taxon>
        <taxon>Thraustochytrida</taxon>
        <taxon>Thraustochytriidae</taxon>
        <taxon>Hondaea</taxon>
    </lineage>
</organism>
<dbReference type="InParanoid" id="A0A2R5G9J1"/>
<protein>
    <submittedName>
        <fullName evidence="1">Uncharacterized protein</fullName>
    </submittedName>
</protein>
<name>A0A2R5G9J1_9STRA</name>
<dbReference type="Proteomes" id="UP000241890">
    <property type="component" value="Unassembled WGS sequence"/>
</dbReference>
<dbReference type="AlphaFoldDB" id="A0A2R5G9J1"/>
<sequence>MEDTTVIYVSIGEDPMKTMELIFSAGLTQIAADADAEADDNDDFVDDVLATIRGDCKVPCKKNVRYRGSLVTNPETGPRYFPNFEDAQACQDLFNSEEWSETCTHFTNQGNKKWCCLFEGVPRMKIVWVKYDYVSGDKTCAVLWFYKEKV</sequence>
<evidence type="ECO:0000313" key="2">
    <source>
        <dbReference type="Proteomes" id="UP000241890"/>
    </source>
</evidence>
<accession>A0A2R5G9J1</accession>
<comment type="caution">
    <text evidence="1">The sequence shown here is derived from an EMBL/GenBank/DDBJ whole genome shotgun (WGS) entry which is preliminary data.</text>
</comment>
<proteinExistence type="predicted"/>
<dbReference type="EMBL" id="BEYU01000035">
    <property type="protein sequence ID" value="GBG27700.1"/>
    <property type="molecule type" value="Genomic_DNA"/>
</dbReference>
<reference evidence="1 2" key="1">
    <citation type="submission" date="2017-12" db="EMBL/GenBank/DDBJ databases">
        <title>Sequencing, de novo assembly and annotation of complete genome of a new Thraustochytrid species, strain FCC1311.</title>
        <authorList>
            <person name="Sedici K."/>
            <person name="Godart F."/>
            <person name="Aiese Cigliano R."/>
            <person name="Sanseverino W."/>
            <person name="Barakat M."/>
            <person name="Ortet P."/>
            <person name="Marechal E."/>
            <person name="Cagnac O."/>
            <person name="Amato A."/>
        </authorList>
    </citation>
    <scope>NUCLEOTIDE SEQUENCE [LARGE SCALE GENOMIC DNA]</scope>
</reference>
<evidence type="ECO:0000313" key="1">
    <source>
        <dbReference type="EMBL" id="GBG27700.1"/>
    </source>
</evidence>